<sequence>MMISTERFNGIRAFVQAEQSGSFAAASALLGLSQSAVSKSIARLEDRLGVRLFHRTTRSLRLTDEGRVYLESCRRALEELGAAEIALSARREIPAGRLRINLPDLYGRRCVAPVLLQLANEYYELQFEVSFENRIVNLIDEGYDLAVRIGQLPDSADLISKRIGQQEVIICASPSYIAVHGMPAMLDDLERHRCITQFRGGQREPWIVLNERGEEVRRNIPSNHSFAAVDMIVDAAARGLGLAQVPHWLVENQLSSGALIPVLSNVRMPTLPIHIIWPGGRALTSRVRVTIDAIAKALR</sequence>
<dbReference type="SUPFAM" id="SSF46785">
    <property type="entry name" value="Winged helix' DNA-binding domain"/>
    <property type="match status" value="1"/>
</dbReference>
<dbReference type="InterPro" id="IPR000847">
    <property type="entry name" value="LysR_HTH_N"/>
</dbReference>
<keyword evidence="3" id="KW-0238">DNA-binding</keyword>
<evidence type="ECO:0000256" key="3">
    <source>
        <dbReference type="ARBA" id="ARBA00023125"/>
    </source>
</evidence>
<comment type="similarity">
    <text evidence="1">Belongs to the LysR transcriptional regulatory family.</text>
</comment>
<accession>A0A643EX09</accession>
<reference evidence="6" key="1">
    <citation type="submission" date="2019-09" db="EMBL/GenBank/DDBJ databases">
        <title>Draft genome sequences of 48 bacterial type strains from the CCUG.</title>
        <authorList>
            <person name="Tunovic T."/>
            <person name="Pineiro-Iglesias B."/>
            <person name="Unosson C."/>
            <person name="Inganas E."/>
            <person name="Ohlen M."/>
            <person name="Cardew S."/>
            <person name="Jensie-Markopoulos S."/>
            <person name="Salva-Serra F."/>
            <person name="Jaen-Luchoro D."/>
            <person name="Karlsson R."/>
            <person name="Svensson-Stadler L."/>
            <person name="Chun J."/>
            <person name="Moore E."/>
        </authorList>
    </citation>
    <scope>NUCLEOTIDE SEQUENCE</scope>
    <source>
        <strain evidence="6">CCUG 50899</strain>
    </source>
</reference>
<dbReference type="RefSeq" id="WP_128093920.1">
    <property type="nucleotide sequence ID" value="NZ_JBHEEN010000006.1"/>
</dbReference>
<dbReference type="GO" id="GO:0003677">
    <property type="term" value="F:DNA binding"/>
    <property type="evidence" value="ECO:0007669"/>
    <property type="project" value="UniProtKB-KW"/>
</dbReference>
<keyword evidence="2" id="KW-0805">Transcription regulation</keyword>
<dbReference type="SUPFAM" id="SSF53850">
    <property type="entry name" value="Periplasmic binding protein-like II"/>
    <property type="match status" value="1"/>
</dbReference>
<dbReference type="Gene3D" id="1.10.10.10">
    <property type="entry name" value="Winged helix-like DNA-binding domain superfamily/Winged helix DNA-binding domain"/>
    <property type="match status" value="1"/>
</dbReference>
<name>A0A643EX09_9HYPH</name>
<dbReference type="InterPro" id="IPR058163">
    <property type="entry name" value="LysR-type_TF_proteobact-type"/>
</dbReference>
<dbReference type="Pfam" id="PF00126">
    <property type="entry name" value="HTH_1"/>
    <property type="match status" value="1"/>
</dbReference>
<dbReference type="EMBL" id="VZPE01000006">
    <property type="protein sequence ID" value="KAB0570444.1"/>
    <property type="molecule type" value="Genomic_DNA"/>
</dbReference>
<evidence type="ECO:0000256" key="1">
    <source>
        <dbReference type="ARBA" id="ARBA00009437"/>
    </source>
</evidence>
<dbReference type="Pfam" id="PF03466">
    <property type="entry name" value="LysR_substrate"/>
    <property type="match status" value="1"/>
</dbReference>
<dbReference type="Gene3D" id="3.40.190.290">
    <property type="match status" value="1"/>
</dbReference>
<dbReference type="InterPro" id="IPR005119">
    <property type="entry name" value="LysR_subst-bd"/>
</dbReference>
<protein>
    <submittedName>
        <fullName evidence="6">LysR family transcriptional regulator</fullName>
    </submittedName>
</protein>
<evidence type="ECO:0000313" key="6">
    <source>
        <dbReference type="EMBL" id="KAB0570444.1"/>
    </source>
</evidence>
<comment type="caution">
    <text evidence="6">The sequence shown here is derived from an EMBL/GenBank/DDBJ whole genome shotgun (WGS) entry which is preliminary data.</text>
</comment>
<dbReference type="PANTHER" id="PTHR30537">
    <property type="entry name" value="HTH-TYPE TRANSCRIPTIONAL REGULATOR"/>
    <property type="match status" value="1"/>
</dbReference>
<dbReference type="AlphaFoldDB" id="A0A643EX09"/>
<dbReference type="PROSITE" id="PS50931">
    <property type="entry name" value="HTH_LYSR"/>
    <property type="match status" value="1"/>
</dbReference>
<dbReference type="PANTHER" id="PTHR30537:SF5">
    <property type="entry name" value="HTH-TYPE TRANSCRIPTIONAL ACTIVATOR TTDR-RELATED"/>
    <property type="match status" value="1"/>
</dbReference>
<organism evidence="6">
    <name type="scientific">Brucella pituitosa</name>
    <dbReference type="NCBI Taxonomy" id="571256"/>
    <lineage>
        <taxon>Bacteria</taxon>
        <taxon>Pseudomonadati</taxon>
        <taxon>Pseudomonadota</taxon>
        <taxon>Alphaproteobacteria</taxon>
        <taxon>Hyphomicrobiales</taxon>
        <taxon>Brucellaceae</taxon>
        <taxon>Brucella/Ochrobactrum group</taxon>
        <taxon>Brucella</taxon>
    </lineage>
</organism>
<gene>
    <name evidence="6" type="ORF">F7Q93_14405</name>
</gene>
<dbReference type="InterPro" id="IPR036388">
    <property type="entry name" value="WH-like_DNA-bd_sf"/>
</dbReference>
<evidence type="ECO:0000256" key="2">
    <source>
        <dbReference type="ARBA" id="ARBA00023015"/>
    </source>
</evidence>
<dbReference type="InterPro" id="IPR036390">
    <property type="entry name" value="WH_DNA-bd_sf"/>
</dbReference>
<feature type="domain" description="HTH lysR-type" evidence="5">
    <location>
        <begin position="6"/>
        <end position="63"/>
    </location>
</feature>
<dbReference type="PRINTS" id="PR00039">
    <property type="entry name" value="HTHLYSR"/>
</dbReference>
<evidence type="ECO:0000256" key="4">
    <source>
        <dbReference type="ARBA" id="ARBA00023163"/>
    </source>
</evidence>
<keyword evidence="4" id="KW-0804">Transcription</keyword>
<dbReference type="FunFam" id="1.10.10.10:FF:000001">
    <property type="entry name" value="LysR family transcriptional regulator"/>
    <property type="match status" value="1"/>
</dbReference>
<proteinExistence type="inferred from homology"/>
<dbReference type="GO" id="GO:0003700">
    <property type="term" value="F:DNA-binding transcription factor activity"/>
    <property type="evidence" value="ECO:0007669"/>
    <property type="project" value="InterPro"/>
</dbReference>
<evidence type="ECO:0000259" key="5">
    <source>
        <dbReference type="PROSITE" id="PS50931"/>
    </source>
</evidence>